<protein>
    <submittedName>
        <fullName evidence="2">DUF3108 domain-containing protein</fullName>
    </submittedName>
</protein>
<dbReference type="Proteomes" id="UP000824107">
    <property type="component" value="Unassembled WGS sequence"/>
</dbReference>
<evidence type="ECO:0000313" key="2">
    <source>
        <dbReference type="EMBL" id="HIU53023.1"/>
    </source>
</evidence>
<gene>
    <name evidence="2" type="ORF">IAD20_02965</name>
</gene>
<reference evidence="2" key="2">
    <citation type="journal article" date="2021" name="PeerJ">
        <title>Extensive microbial diversity within the chicken gut microbiome revealed by metagenomics and culture.</title>
        <authorList>
            <person name="Gilroy R."/>
            <person name="Ravi A."/>
            <person name="Getino M."/>
            <person name="Pursley I."/>
            <person name="Horton D.L."/>
            <person name="Alikhan N.F."/>
            <person name="Baker D."/>
            <person name="Gharbi K."/>
            <person name="Hall N."/>
            <person name="Watson M."/>
            <person name="Adriaenssens E.M."/>
            <person name="Foster-Nyarko E."/>
            <person name="Jarju S."/>
            <person name="Secka A."/>
            <person name="Antonio M."/>
            <person name="Oren A."/>
            <person name="Chaudhuri R.R."/>
            <person name="La Ragione R."/>
            <person name="Hildebrand F."/>
            <person name="Pallen M.J."/>
        </authorList>
    </citation>
    <scope>NUCLEOTIDE SEQUENCE</scope>
    <source>
        <strain evidence="2">ChiW3-316</strain>
    </source>
</reference>
<comment type="caution">
    <text evidence="2">The sequence shown here is derived from an EMBL/GenBank/DDBJ whole genome shotgun (WGS) entry which is preliminary data.</text>
</comment>
<feature type="signal peptide" evidence="1">
    <location>
        <begin position="1"/>
        <end position="20"/>
    </location>
</feature>
<dbReference type="EMBL" id="DVNC01000021">
    <property type="protein sequence ID" value="HIU53023.1"/>
    <property type="molecule type" value="Genomic_DNA"/>
</dbReference>
<dbReference type="InterPro" id="IPR021457">
    <property type="entry name" value="DUF3108"/>
</dbReference>
<name>A0A9D1M353_9PROT</name>
<feature type="chain" id="PRO_5038679973" evidence="1">
    <location>
        <begin position="21"/>
        <end position="259"/>
    </location>
</feature>
<dbReference type="AlphaFoldDB" id="A0A9D1M353"/>
<organism evidence="2 3">
    <name type="scientific">Candidatus Scatocola faecipullorum</name>
    <dbReference type="NCBI Taxonomy" id="2840917"/>
    <lineage>
        <taxon>Bacteria</taxon>
        <taxon>Pseudomonadati</taxon>
        <taxon>Pseudomonadota</taxon>
        <taxon>Alphaproteobacteria</taxon>
        <taxon>Rhodospirillales</taxon>
        <taxon>Rhodospirillaceae</taxon>
        <taxon>Rhodospirillaceae incertae sedis</taxon>
        <taxon>Candidatus Scatocola</taxon>
    </lineage>
</organism>
<proteinExistence type="predicted"/>
<accession>A0A9D1M353</accession>
<keyword evidence="1" id="KW-0732">Signal</keyword>
<evidence type="ECO:0000313" key="3">
    <source>
        <dbReference type="Proteomes" id="UP000824107"/>
    </source>
</evidence>
<sequence>MKKTLFTLFSLLCLCREAGAFSVTHDFTVFIGPFNASQTSFTYALSPDSYAVASKVKTFGLFDTLYPFEARYATTGHIKNGKLETTSYKYQSQSRFTKRKKELIYNEQGVPVYRISSKNDKEKKVEITPDPKNNETTDLQTVFAELARQYNQVKFCDSRMEVFDGKRRFDVIFKDEGKEELAPNQFSPLTGTASKCSMYIDKLGSEGDDLLWQFTSDRPIYFWILADKKTGIPFIARIEVEETPLGKMNVYTHNITIEE</sequence>
<dbReference type="Pfam" id="PF11306">
    <property type="entry name" value="DUF3108"/>
    <property type="match status" value="1"/>
</dbReference>
<evidence type="ECO:0000256" key="1">
    <source>
        <dbReference type="SAM" id="SignalP"/>
    </source>
</evidence>
<reference evidence="2" key="1">
    <citation type="submission" date="2020-10" db="EMBL/GenBank/DDBJ databases">
        <authorList>
            <person name="Gilroy R."/>
        </authorList>
    </citation>
    <scope>NUCLEOTIDE SEQUENCE</scope>
    <source>
        <strain evidence="2">ChiW3-316</strain>
    </source>
</reference>